<gene>
    <name evidence="1" type="ORF">DFR24_0187</name>
</gene>
<reference evidence="1 2" key="1">
    <citation type="submission" date="2019-03" db="EMBL/GenBank/DDBJ databases">
        <title>Genomic Encyclopedia of Type Strains, Phase IV (KMG-IV): sequencing the most valuable type-strain genomes for metagenomic binning, comparative biology and taxonomic classification.</title>
        <authorList>
            <person name="Goeker M."/>
        </authorList>
    </citation>
    <scope>NUCLEOTIDE SEQUENCE [LARGE SCALE GENOMIC DNA]</scope>
    <source>
        <strain evidence="1 2">DSM 26377</strain>
    </source>
</reference>
<name>A0A4R7PBI6_9GAMM</name>
<dbReference type="Proteomes" id="UP000295341">
    <property type="component" value="Unassembled WGS sequence"/>
</dbReference>
<proteinExistence type="predicted"/>
<evidence type="ECO:0000313" key="1">
    <source>
        <dbReference type="EMBL" id="TDU30831.1"/>
    </source>
</evidence>
<comment type="caution">
    <text evidence="1">The sequence shown here is derived from an EMBL/GenBank/DDBJ whole genome shotgun (WGS) entry which is preliminary data.</text>
</comment>
<evidence type="ECO:0000313" key="2">
    <source>
        <dbReference type="Proteomes" id="UP000295341"/>
    </source>
</evidence>
<dbReference type="EMBL" id="SOBT01000008">
    <property type="protein sequence ID" value="TDU30831.1"/>
    <property type="molecule type" value="Genomic_DNA"/>
</dbReference>
<accession>A0A4R7PBI6</accession>
<sequence length="52" mass="5627">MSARRFDSTAIQAQAAKIHGRFVDIEGVMTDCKLCLMPDGEEINIFAAQGLG</sequence>
<keyword evidence="2" id="KW-1185">Reference proteome</keyword>
<organism evidence="1 2">
    <name type="scientific">Panacagrimonas perspica</name>
    <dbReference type="NCBI Taxonomy" id="381431"/>
    <lineage>
        <taxon>Bacteria</taxon>
        <taxon>Pseudomonadati</taxon>
        <taxon>Pseudomonadota</taxon>
        <taxon>Gammaproteobacteria</taxon>
        <taxon>Nevskiales</taxon>
        <taxon>Nevskiaceae</taxon>
        <taxon>Panacagrimonas</taxon>
    </lineage>
</organism>
<dbReference type="AlphaFoldDB" id="A0A4R7PBI6"/>
<protein>
    <submittedName>
        <fullName evidence="1">Uncharacterized protein</fullName>
    </submittedName>
</protein>
<dbReference type="RefSeq" id="WP_162850957.1">
    <property type="nucleotide sequence ID" value="NZ_MWIN01000023.1"/>
</dbReference>